<dbReference type="SUPFAM" id="SSF53850">
    <property type="entry name" value="Periplasmic binding protein-like II"/>
    <property type="match status" value="1"/>
</dbReference>
<evidence type="ECO:0000256" key="2">
    <source>
        <dbReference type="SAM" id="SignalP"/>
    </source>
</evidence>
<dbReference type="Gene3D" id="3.40.190.10">
    <property type="entry name" value="Periplasmic binding protein-like II"/>
    <property type="match status" value="2"/>
</dbReference>
<keyword evidence="4" id="KW-1185">Reference proteome</keyword>
<dbReference type="EMBL" id="JAADYS010000516">
    <property type="protein sequence ID" value="KAF4469127.1"/>
    <property type="molecule type" value="Genomic_DNA"/>
</dbReference>
<organism evidence="3 4">
    <name type="scientific">Fusarium albosuccineum</name>
    <dbReference type="NCBI Taxonomy" id="1237068"/>
    <lineage>
        <taxon>Eukaryota</taxon>
        <taxon>Fungi</taxon>
        <taxon>Dikarya</taxon>
        <taxon>Ascomycota</taxon>
        <taxon>Pezizomycotina</taxon>
        <taxon>Sordariomycetes</taxon>
        <taxon>Hypocreomycetidae</taxon>
        <taxon>Hypocreales</taxon>
        <taxon>Nectriaceae</taxon>
        <taxon>Fusarium</taxon>
        <taxon>Fusarium decemcellulare species complex</taxon>
    </lineage>
</organism>
<keyword evidence="1 2" id="KW-0732">Signal</keyword>
<feature type="non-terminal residue" evidence="3">
    <location>
        <position position="329"/>
    </location>
</feature>
<protein>
    <submittedName>
        <fullName evidence="3">Abc transporter</fullName>
    </submittedName>
</protein>
<dbReference type="OrthoDB" id="124329at2759"/>
<dbReference type="Proteomes" id="UP000554235">
    <property type="component" value="Unassembled WGS sequence"/>
</dbReference>
<evidence type="ECO:0000313" key="3">
    <source>
        <dbReference type="EMBL" id="KAF4469127.1"/>
    </source>
</evidence>
<comment type="caution">
    <text evidence="3">The sequence shown here is derived from an EMBL/GenBank/DDBJ whole genome shotgun (WGS) entry which is preliminary data.</text>
</comment>
<accession>A0A8H4PKZ6</accession>
<name>A0A8H4PKZ6_9HYPO</name>
<gene>
    <name evidence="3" type="ORF">FALBO_3998</name>
</gene>
<feature type="signal peptide" evidence="2">
    <location>
        <begin position="1"/>
        <end position="18"/>
    </location>
</feature>
<proteinExistence type="predicted"/>
<dbReference type="PANTHER" id="PTHR30006">
    <property type="entry name" value="THIAMINE-BINDING PERIPLASMIC PROTEIN-RELATED"/>
    <property type="match status" value="1"/>
</dbReference>
<sequence>IRGFASVYLLACVRGAVSFDQTFAWSSSPVVENRSLDEIHQAALKEGGTVTLWHGGSKPDQQDQLKNAFEERFPGMTLNVTVKSSSYLGPELDRQLATGSLYVGNVMLQTAQDYPRWRDQGVLVNAWSILYNKDKLKDIDPPTTFLDFLRPEFKNKIVLAFPNEDDAVLHTFDLIMKEHGLEYFDKLLQQNPKWVAGADAPAAEIGKTNSTFAVSFTTTIGLFSQDPLMVVFPTEGAYFTSWSQRAAIFADAPHPESAKLLQSYIISEEYQNQTGSWSIRKDVAAPDGYSGIFDTPNTDPTHFVDWMMDRERVERLRFWFQDKLGYPKH</sequence>
<dbReference type="Pfam" id="PF13343">
    <property type="entry name" value="SBP_bac_6"/>
    <property type="match status" value="1"/>
</dbReference>
<reference evidence="3 4" key="1">
    <citation type="submission" date="2020-01" db="EMBL/GenBank/DDBJ databases">
        <title>Identification and distribution of gene clusters putatively required for synthesis of sphingolipid metabolism inhibitors in phylogenetically diverse species of the filamentous fungus Fusarium.</title>
        <authorList>
            <person name="Kim H.-S."/>
            <person name="Busman M."/>
            <person name="Brown D.W."/>
            <person name="Divon H."/>
            <person name="Uhlig S."/>
            <person name="Proctor R.H."/>
        </authorList>
    </citation>
    <scope>NUCLEOTIDE SEQUENCE [LARGE SCALE GENOMIC DNA]</scope>
    <source>
        <strain evidence="3 4">NRRL 20459</strain>
    </source>
</reference>
<feature type="chain" id="PRO_5034000375" evidence="2">
    <location>
        <begin position="19"/>
        <end position="329"/>
    </location>
</feature>
<dbReference type="AlphaFoldDB" id="A0A8H4PKZ6"/>
<evidence type="ECO:0000313" key="4">
    <source>
        <dbReference type="Proteomes" id="UP000554235"/>
    </source>
</evidence>
<evidence type="ECO:0000256" key="1">
    <source>
        <dbReference type="ARBA" id="ARBA00022729"/>
    </source>
</evidence>
<dbReference type="PANTHER" id="PTHR30006:SF2">
    <property type="entry name" value="ABC TRANSPORTER SUBSTRATE-BINDING PROTEIN"/>
    <property type="match status" value="1"/>
</dbReference>